<dbReference type="PANTHER" id="PTHR31453">
    <property type="entry name" value="TRANSMEMBRANE PROTEIN 236"/>
    <property type="match status" value="1"/>
</dbReference>
<dbReference type="OrthoDB" id="6286514at2759"/>
<keyword evidence="2 4" id="KW-0812">Transmembrane</keyword>
<proteinExistence type="predicted"/>
<feature type="transmembrane region" description="Helical" evidence="2">
    <location>
        <begin position="351"/>
        <end position="383"/>
    </location>
</feature>
<evidence type="ECO:0000313" key="3">
    <source>
        <dbReference type="Proteomes" id="UP000504628"/>
    </source>
</evidence>
<evidence type="ECO:0000313" key="4">
    <source>
        <dbReference type="RefSeq" id="XP_028361177.2"/>
    </source>
</evidence>
<dbReference type="GeneID" id="114491341"/>
<evidence type="ECO:0000256" key="2">
    <source>
        <dbReference type="SAM" id="Phobius"/>
    </source>
</evidence>
<dbReference type="AlphaFoldDB" id="A0A6J2L0H7"/>
<dbReference type="InterPro" id="IPR020394">
    <property type="entry name" value="Uncharacterised_FAM23-like_TM"/>
</dbReference>
<keyword evidence="2" id="KW-0472">Membrane</keyword>
<sequence>MRVNKRIKISFITDLSTRNLILVQYLCPYTADRHWRGTVWSLQSHFLGMASGSLIKLLVFEILEFAAFSIPTLVIMEQFATAYQVTRNNAEKTHYWLIVSCSIAYVASVSLLVWVPIKVLLYKKHRLTKKIKGWRPVMMMCVVCTTLPSFSFSIAVTEVQKNINGSADVLPNTLPDLPVSLVLTSLIIVDIIEKLRIYPLRGRQKSDEERHIHTSTVQQIKTVTDQVRQSEGNAAAHPQPAKRTALSMPSVATTQRPAPEQAGPQEPSFQSGILRALSQQDVRAEIFLWSFLLWSDTVEMMRVAGHHAVYKSAWIYPVYIFSFISLLRIILTPQNPLLNSLGILLQDLPFTFVRLSLIIDLGTITPVLGLCKNVLVTLSYVYFNHLTKFRVFSTFEFSSF</sequence>
<feature type="transmembrane region" description="Helical" evidence="2">
    <location>
        <begin position="137"/>
        <end position="157"/>
    </location>
</feature>
<dbReference type="FunCoup" id="A0A6J2L0H7">
    <property type="interactions" value="8"/>
</dbReference>
<gene>
    <name evidence="4" type="primary">TMEM236</name>
</gene>
<evidence type="ECO:0000256" key="1">
    <source>
        <dbReference type="SAM" id="MobiDB-lite"/>
    </source>
</evidence>
<dbReference type="Proteomes" id="UP000504628">
    <property type="component" value="Chromosome 1"/>
</dbReference>
<dbReference type="CTD" id="653567"/>
<accession>A0A6J2L0H7</accession>
<keyword evidence="3" id="KW-1185">Reference proteome</keyword>
<feature type="transmembrane region" description="Helical" evidence="2">
    <location>
        <begin position="308"/>
        <end position="331"/>
    </location>
</feature>
<dbReference type="PANTHER" id="PTHR31453:SF2">
    <property type="entry name" value="TRANSMEMBRANE PROTEIN 236"/>
    <property type="match status" value="1"/>
</dbReference>
<dbReference type="InParanoid" id="A0A6J2L0H7"/>
<feature type="region of interest" description="Disordered" evidence="1">
    <location>
        <begin position="227"/>
        <end position="268"/>
    </location>
</feature>
<protein>
    <submittedName>
        <fullName evidence="4">Transmembrane protein 236</fullName>
    </submittedName>
</protein>
<name>A0A6J2L0H7_9CHIR</name>
<dbReference type="KEGG" id="pdic:114491341"/>
<feature type="transmembrane region" description="Helical" evidence="2">
    <location>
        <begin position="95"/>
        <end position="117"/>
    </location>
</feature>
<reference evidence="4" key="1">
    <citation type="submission" date="2025-08" db="UniProtKB">
        <authorList>
            <consortium name="RefSeq"/>
        </authorList>
    </citation>
    <scope>IDENTIFICATION</scope>
    <source>
        <tissue evidence="4">Muscle</tissue>
    </source>
</reference>
<keyword evidence="2" id="KW-1133">Transmembrane helix</keyword>
<dbReference type="RefSeq" id="XP_028361177.2">
    <property type="nucleotide sequence ID" value="XM_028505376.2"/>
</dbReference>
<organism evidence="3 4">
    <name type="scientific">Phyllostomus discolor</name>
    <name type="common">pale spear-nosed bat</name>
    <dbReference type="NCBI Taxonomy" id="89673"/>
    <lineage>
        <taxon>Eukaryota</taxon>
        <taxon>Metazoa</taxon>
        <taxon>Chordata</taxon>
        <taxon>Craniata</taxon>
        <taxon>Vertebrata</taxon>
        <taxon>Euteleostomi</taxon>
        <taxon>Mammalia</taxon>
        <taxon>Eutheria</taxon>
        <taxon>Laurasiatheria</taxon>
        <taxon>Chiroptera</taxon>
        <taxon>Yangochiroptera</taxon>
        <taxon>Phyllostomidae</taxon>
        <taxon>Phyllostominae</taxon>
        <taxon>Phyllostomus</taxon>
    </lineage>
</organism>